<dbReference type="Pfam" id="PF06739">
    <property type="entry name" value="SBBP"/>
    <property type="match status" value="2"/>
</dbReference>
<sequence length="110" mass="11385">MGTSSDEDGNGVTVDSSGNIYVTGRTGGALDSIANSGSSDIFLVKYDSTGEKQWTKLLGTSSDDYGFGVTVDSSDNIYVTGYTAGGLDNNSNSGSLDIFLVKFNSDGVKQ</sequence>
<evidence type="ECO:0008006" key="2">
    <source>
        <dbReference type="Google" id="ProtNLM"/>
    </source>
</evidence>
<reference evidence="1" key="1">
    <citation type="submission" date="2018-05" db="EMBL/GenBank/DDBJ databases">
        <authorList>
            <person name="Lanie J.A."/>
            <person name="Ng W.-L."/>
            <person name="Kazmierczak K.M."/>
            <person name="Andrzejewski T.M."/>
            <person name="Davidsen T.M."/>
            <person name="Wayne K.J."/>
            <person name="Tettelin H."/>
            <person name="Glass J.I."/>
            <person name="Rusch D."/>
            <person name="Podicherti R."/>
            <person name="Tsui H.-C.T."/>
            <person name="Winkler M.E."/>
        </authorList>
    </citation>
    <scope>NUCLEOTIDE SEQUENCE</scope>
</reference>
<protein>
    <recommendedName>
        <fullName evidence="2">Bulb-type lectin domain-containing protein</fullName>
    </recommendedName>
</protein>
<gene>
    <name evidence="1" type="ORF">METZ01_LOCUS234619</name>
</gene>
<dbReference type="InterPro" id="IPR010620">
    <property type="entry name" value="SBBP_repeat"/>
</dbReference>
<dbReference type="SUPFAM" id="SSF101898">
    <property type="entry name" value="NHL repeat"/>
    <property type="match status" value="1"/>
</dbReference>
<proteinExistence type="predicted"/>
<dbReference type="EMBL" id="UINC01058933">
    <property type="protein sequence ID" value="SVB81765.1"/>
    <property type="molecule type" value="Genomic_DNA"/>
</dbReference>
<dbReference type="Gene3D" id="2.40.10.500">
    <property type="match status" value="1"/>
</dbReference>
<evidence type="ECO:0000313" key="1">
    <source>
        <dbReference type="EMBL" id="SVB81765.1"/>
    </source>
</evidence>
<name>A0A382H3R0_9ZZZZ</name>
<accession>A0A382H3R0</accession>
<dbReference type="PANTHER" id="PTHR35580:SF1">
    <property type="entry name" value="PHYTASE-LIKE DOMAIN-CONTAINING PROTEIN"/>
    <property type="match status" value="1"/>
</dbReference>
<dbReference type="InterPro" id="IPR052918">
    <property type="entry name" value="Motility_Chemotaxis_Reg"/>
</dbReference>
<dbReference type="AlphaFoldDB" id="A0A382H3R0"/>
<organism evidence="1">
    <name type="scientific">marine metagenome</name>
    <dbReference type="NCBI Taxonomy" id="408172"/>
    <lineage>
        <taxon>unclassified sequences</taxon>
        <taxon>metagenomes</taxon>
        <taxon>ecological metagenomes</taxon>
    </lineage>
</organism>
<dbReference type="PANTHER" id="PTHR35580">
    <property type="entry name" value="CELL SURFACE GLYCOPROTEIN (S-LAYER PROTEIN)-LIKE PROTEIN"/>
    <property type="match status" value="1"/>
</dbReference>